<reference evidence="2 3" key="1">
    <citation type="submission" date="2015-01" db="EMBL/GenBank/DDBJ databases">
        <title>The Genome Sequence of Ochroconis gallopava CBS43764.</title>
        <authorList>
            <consortium name="The Broad Institute Genomics Platform"/>
            <person name="Cuomo C."/>
            <person name="de Hoog S."/>
            <person name="Gorbushina A."/>
            <person name="Stielow B."/>
            <person name="Teixiera M."/>
            <person name="Abouelleil A."/>
            <person name="Chapman S.B."/>
            <person name="Priest M."/>
            <person name="Young S.K."/>
            <person name="Wortman J."/>
            <person name="Nusbaum C."/>
            <person name="Birren B."/>
        </authorList>
    </citation>
    <scope>NUCLEOTIDE SEQUENCE [LARGE SCALE GENOMIC DNA]</scope>
    <source>
        <strain evidence="2 3">CBS 43764</strain>
    </source>
</reference>
<dbReference type="PANTHER" id="PTHR12817">
    <property type="entry name" value="TRAFFICKING PROTEIN PARTICLE COMPLEX SUBUNIT 6B"/>
    <property type="match status" value="1"/>
</dbReference>
<organism evidence="2 3">
    <name type="scientific">Verruconis gallopava</name>
    <dbReference type="NCBI Taxonomy" id="253628"/>
    <lineage>
        <taxon>Eukaryota</taxon>
        <taxon>Fungi</taxon>
        <taxon>Dikarya</taxon>
        <taxon>Ascomycota</taxon>
        <taxon>Pezizomycotina</taxon>
        <taxon>Dothideomycetes</taxon>
        <taxon>Pleosporomycetidae</taxon>
        <taxon>Venturiales</taxon>
        <taxon>Sympoventuriaceae</taxon>
        <taxon>Verruconis</taxon>
    </lineage>
</organism>
<dbReference type="VEuPathDB" id="FungiDB:PV09_00007"/>
<dbReference type="CDD" id="cd14944">
    <property type="entry name" value="TRAPPC6A_Trs33"/>
    <property type="match status" value="1"/>
</dbReference>
<accession>A0A0D2AQV9</accession>
<keyword evidence="3" id="KW-1185">Reference proteome</keyword>
<evidence type="ECO:0000313" key="3">
    <source>
        <dbReference type="Proteomes" id="UP000053259"/>
    </source>
</evidence>
<dbReference type="GO" id="GO:0005802">
    <property type="term" value="C:trans-Golgi network"/>
    <property type="evidence" value="ECO:0007669"/>
    <property type="project" value="TreeGrafter"/>
</dbReference>
<dbReference type="Proteomes" id="UP000053259">
    <property type="component" value="Unassembled WGS sequence"/>
</dbReference>
<dbReference type="OrthoDB" id="941624at2759"/>
<dbReference type="Pfam" id="PF04051">
    <property type="entry name" value="TRAPP"/>
    <property type="match status" value="1"/>
</dbReference>
<dbReference type="GO" id="GO:0030008">
    <property type="term" value="C:TRAPP complex"/>
    <property type="evidence" value="ECO:0007669"/>
    <property type="project" value="TreeGrafter"/>
</dbReference>
<dbReference type="AlphaFoldDB" id="A0A0D2AQV9"/>
<dbReference type="HOGENOM" id="CLU_076409_0_1_1"/>
<evidence type="ECO:0008006" key="4">
    <source>
        <dbReference type="Google" id="ProtNLM"/>
    </source>
</evidence>
<dbReference type="InterPro" id="IPR007194">
    <property type="entry name" value="TRAPP_component"/>
</dbReference>
<dbReference type="EMBL" id="KN847529">
    <property type="protein sequence ID" value="KIW09058.1"/>
    <property type="molecule type" value="Genomic_DNA"/>
</dbReference>
<dbReference type="GO" id="GO:0006888">
    <property type="term" value="P:endoplasmic reticulum to Golgi vesicle-mediated transport"/>
    <property type="evidence" value="ECO:0007669"/>
    <property type="project" value="TreeGrafter"/>
</dbReference>
<dbReference type="RefSeq" id="XP_016218927.1">
    <property type="nucleotide sequence ID" value="XM_016352670.1"/>
</dbReference>
<comment type="similarity">
    <text evidence="1">Belongs to the TRAPP small subunits family. BET3 subfamily.</text>
</comment>
<dbReference type="SUPFAM" id="SSF111126">
    <property type="entry name" value="Ligand-binding domain in the NO signalling and Golgi transport"/>
    <property type="match status" value="1"/>
</dbReference>
<dbReference type="GO" id="GO:0005801">
    <property type="term" value="C:cis-Golgi network"/>
    <property type="evidence" value="ECO:0007669"/>
    <property type="project" value="TreeGrafter"/>
</dbReference>
<protein>
    <recommendedName>
        <fullName evidence="4">Trafficking protein particle complex subunit 6B</fullName>
    </recommendedName>
</protein>
<dbReference type="STRING" id="253628.A0A0D2AQV9"/>
<dbReference type="InterPro" id="IPR037992">
    <property type="entry name" value="TRAPPC6/Trs33"/>
</dbReference>
<dbReference type="FunCoup" id="A0A0D2AQV9">
    <property type="interactions" value="60"/>
</dbReference>
<dbReference type="InParanoid" id="A0A0D2AQV9"/>
<dbReference type="PANTHER" id="PTHR12817:SF0">
    <property type="entry name" value="GEO08327P1"/>
    <property type="match status" value="1"/>
</dbReference>
<name>A0A0D2AQV9_9PEZI</name>
<dbReference type="InterPro" id="IPR024096">
    <property type="entry name" value="NO_sig/Golgi_transp_ligand-bd"/>
</dbReference>
<evidence type="ECO:0000256" key="1">
    <source>
        <dbReference type="ARBA" id="ARBA00006218"/>
    </source>
</evidence>
<dbReference type="Gene3D" id="3.30.1380.20">
    <property type="entry name" value="Trafficking protein particle complex subunit 3"/>
    <property type="match status" value="1"/>
</dbReference>
<gene>
    <name evidence="2" type="ORF">PV09_00007</name>
</gene>
<sequence length="242" mass="27301">MAFQNPRAEMPVEDPNSSYVAYSCFEFLLIELVPMAYRIAAEQAEREQVLLGKKQPLSVDEASDDAKTHDKLETERQNRLQRDAELTKGFGIGGIGGSIQGLDEEETRERVWQKLDALGYRVGQGLVERFSRDKARFQDTLDAIKFLCKDLWTIVFKKQIDNLKTNHRGIYVLTDAKFHPLSKISHERGRDGIIQQTQPFLYFPAGIIRGALASMGIKAQVQAECQELPGATFQIRTVGAKP</sequence>
<dbReference type="GeneID" id="27307980"/>
<proteinExistence type="inferred from homology"/>
<evidence type="ECO:0000313" key="2">
    <source>
        <dbReference type="EMBL" id="KIW09058.1"/>
    </source>
</evidence>